<proteinExistence type="predicted"/>
<dbReference type="Gene3D" id="1.10.260.40">
    <property type="entry name" value="lambda repressor-like DNA-binding domains"/>
    <property type="match status" value="1"/>
</dbReference>
<protein>
    <submittedName>
        <fullName evidence="2">XRE-type DNA-binding protein</fullName>
    </submittedName>
</protein>
<keyword evidence="2" id="KW-0238">DNA-binding</keyword>
<name>A0ABU0RUP2_9ACTN</name>
<dbReference type="GO" id="GO:0003677">
    <property type="term" value="F:DNA binding"/>
    <property type="evidence" value="ECO:0007669"/>
    <property type="project" value="UniProtKB-KW"/>
</dbReference>
<reference evidence="2 3" key="1">
    <citation type="submission" date="2023-07" db="EMBL/GenBank/DDBJ databases">
        <title>Comparative genomics of wheat-associated soil bacteria to identify genetic determinants of phenazine resistance.</title>
        <authorList>
            <person name="Mouncey N."/>
        </authorList>
    </citation>
    <scope>NUCLEOTIDE SEQUENCE [LARGE SCALE GENOMIC DNA]</scope>
    <source>
        <strain evidence="2 3">W2I16</strain>
    </source>
</reference>
<gene>
    <name evidence="2" type="ORF">QFZ49_005647</name>
</gene>
<keyword evidence="3" id="KW-1185">Reference proteome</keyword>
<sequence length="113" mass="12571">MMTDHLKDPQAVSWGDLAEDFAFTDAEKDQVQKRAQAMVLASRVHRLAELRKRQHTTQVQVAEAMGVTQARVSRIEKGQLERSEVDTLAAYVKALGGKLKIVADFGDETYVLG</sequence>
<dbReference type="InterPro" id="IPR039554">
    <property type="entry name" value="HigA2-like_HTH"/>
</dbReference>
<dbReference type="SMART" id="SM00530">
    <property type="entry name" value="HTH_XRE"/>
    <property type="match status" value="1"/>
</dbReference>
<dbReference type="InterPro" id="IPR010982">
    <property type="entry name" value="Lambda_DNA-bd_dom_sf"/>
</dbReference>
<dbReference type="SUPFAM" id="SSF47413">
    <property type="entry name" value="lambda repressor-like DNA-binding domains"/>
    <property type="match status" value="1"/>
</dbReference>
<comment type="caution">
    <text evidence="2">The sequence shown here is derived from an EMBL/GenBank/DDBJ whole genome shotgun (WGS) entry which is preliminary data.</text>
</comment>
<evidence type="ECO:0000259" key="1">
    <source>
        <dbReference type="PROSITE" id="PS50943"/>
    </source>
</evidence>
<dbReference type="Pfam" id="PF13744">
    <property type="entry name" value="HTH_37"/>
    <property type="match status" value="1"/>
</dbReference>
<dbReference type="InterPro" id="IPR001387">
    <property type="entry name" value="Cro/C1-type_HTH"/>
</dbReference>
<dbReference type="CDD" id="cd00093">
    <property type="entry name" value="HTH_XRE"/>
    <property type="match status" value="1"/>
</dbReference>
<dbReference type="EMBL" id="JAUSZS010000007">
    <property type="protein sequence ID" value="MDQ0935675.1"/>
    <property type="molecule type" value="Genomic_DNA"/>
</dbReference>
<organism evidence="2 3">
    <name type="scientific">Streptomyces turgidiscabies</name>
    <dbReference type="NCBI Taxonomy" id="85558"/>
    <lineage>
        <taxon>Bacteria</taxon>
        <taxon>Bacillati</taxon>
        <taxon>Actinomycetota</taxon>
        <taxon>Actinomycetes</taxon>
        <taxon>Kitasatosporales</taxon>
        <taxon>Streptomycetaceae</taxon>
        <taxon>Streptomyces</taxon>
    </lineage>
</organism>
<dbReference type="Proteomes" id="UP001223072">
    <property type="component" value="Unassembled WGS sequence"/>
</dbReference>
<evidence type="ECO:0000313" key="3">
    <source>
        <dbReference type="Proteomes" id="UP001223072"/>
    </source>
</evidence>
<evidence type="ECO:0000313" key="2">
    <source>
        <dbReference type="EMBL" id="MDQ0935675.1"/>
    </source>
</evidence>
<feature type="domain" description="HTH cro/C1-type" evidence="1">
    <location>
        <begin position="47"/>
        <end position="102"/>
    </location>
</feature>
<dbReference type="PROSITE" id="PS50943">
    <property type="entry name" value="HTH_CROC1"/>
    <property type="match status" value="1"/>
</dbReference>
<accession>A0ABU0RUP2</accession>